<dbReference type="SUPFAM" id="SSF55486">
    <property type="entry name" value="Metalloproteases ('zincins'), catalytic domain"/>
    <property type="match status" value="1"/>
</dbReference>
<name>A0A399RA69_9PROT</name>
<evidence type="ECO:0000313" key="5">
    <source>
        <dbReference type="EMBL" id="RIJ27524.1"/>
    </source>
</evidence>
<dbReference type="Proteomes" id="UP000265845">
    <property type="component" value="Unassembled WGS sequence"/>
</dbReference>
<comment type="caution">
    <text evidence="5">The sequence shown here is derived from an EMBL/GenBank/DDBJ whole genome shotgun (WGS) entry which is preliminary data.</text>
</comment>
<sequence length="612" mass="66917">MRATLLGSGALLLSAGAWAQDAAVSYDVSFPNAAHHEAEISVTFREIGEGPLTVRMSRASPGRYALHEFAKNVYGLSAVDADGQALAVSQDDPYSWTIEGHDGEATVTYTLYADRADGTYSQIDLTHAHLNMPATLLWAEGMEDRPVEISFEPASPDWKAATQLVPAGSAMAFTAPDLQYLMDSPTELSDFDLRKWTIGEGDSEQTIRLAIHHDGTPEDADAYAEMAKNVVDAQIELFGEAPRFDYGTYTFIADYLPHVSGDGMEHRNSTVISNTKGLYEDEFGQLSTLSHEFIHAWNVERLRPAELEPFDFTKANPTTTLWFAEGFTTYYAPLTIRRAGEEDVDGYLKTLSRNLSYVVNGAGRELRSPMAMSLRAPFVDAATAIDPDNNANTFMSYYPYGAMIGLALDLELRGRFEGISLDDYMRRLWRKFGKTATAYTHQDLKVTLAEVTGDTAFAEGFFANYIETGALPDYGPLLAQAGLELGPANPGKAWIGGSFEADGPVVKIASNTVRGTPLYQAGLDRGDEIVRIGRFDINSTGDVDTALSRHEPGDTVEVAYVSRTGDGTVSVTLVEDPALKVTRKESGDEELSAAEKRFREDWLGIEETEDAG</sequence>
<evidence type="ECO:0000259" key="2">
    <source>
        <dbReference type="Pfam" id="PF05299"/>
    </source>
</evidence>
<dbReference type="InterPro" id="IPR040756">
    <property type="entry name" value="Peptidase_M61_N"/>
</dbReference>
<dbReference type="InterPro" id="IPR007963">
    <property type="entry name" value="Peptidase_M61_catalytic"/>
</dbReference>
<dbReference type="Gene3D" id="2.30.42.10">
    <property type="match status" value="1"/>
</dbReference>
<evidence type="ECO:0000259" key="3">
    <source>
        <dbReference type="Pfam" id="PF13180"/>
    </source>
</evidence>
<feature type="signal peptide" evidence="1">
    <location>
        <begin position="1"/>
        <end position="19"/>
    </location>
</feature>
<dbReference type="PIRSF" id="PIRSF016493">
    <property type="entry name" value="Glycyl_aminpptds"/>
    <property type="match status" value="1"/>
</dbReference>
<dbReference type="RefSeq" id="WP_119454901.1">
    <property type="nucleotide sequence ID" value="NZ_QWGA01000008.1"/>
</dbReference>
<dbReference type="InterPro" id="IPR036034">
    <property type="entry name" value="PDZ_sf"/>
</dbReference>
<proteinExistence type="predicted"/>
<protein>
    <submittedName>
        <fullName evidence="5">M61 family peptidase</fullName>
    </submittedName>
</protein>
<dbReference type="AlphaFoldDB" id="A0A399RA69"/>
<gene>
    <name evidence="5" type="ORF">D1222_14095</name>
</gene>
<dbReference type="SUPFAM" id="SSF50156">
    <property type="entry name" value="PDZ domain-like"/>
    <property type="match status" value="1"/>
</dbReference>
<keyword evidence="6" id="KW-1185">Reference proteome</keyword>
<dbReference type="Pfam" id="PF13180">
    <property type="entry name" value="PDZ_2"/>
    <property type="match status" value="1"/>
</dbReference>
<evidence type="ECO:0000256" key="1">
    <source>
        <dbReference type="SAM" id="SignalP"/>
    </source>
</evidence>
<feature type="domain" description="PDZ" evidence="3">
    <location>
        <begin position="495"/>
        <end position="564"/>
    </location>
</feature>
<dbReference type="EMBL" id="QWGA01000008">
    <property type="protein sequence ID" value="RIJ27524.1"/>
    <property type="molecule type" value="Genomic_DNA"/>
</dbReference>
<dbReference type="InterPro" id="IPR027268">
    <property type="entry name" value="Peptidase_M4/M1_CTD_sf"/>
</dbReference>
<feature type="chain" id="PRO_5017191094" evidence="1">
    <location>
        <begin position="20"/>
        <end position="612"/>
    </location>
</feature>
<organism evidence="5 6">
    <name type="scientific">Henriciella algicola</name>
    <dbReference type="NCBI Taxonomy" id="1608422"/>
    <lineage>
        <taxon>Bacteria</taxon>
        <taxon>Pseudomonadati</taxon>
        <taxon>Pseudomonadota</taxon>
        <taxon>Alphaproteobacteria</taxon>
        <taxon>Hyphomonadales</taxon>
        <taxon>Hyphomonadaceae</taxon>
        <taxon>Henriciella</taxon>
    </lineage>
</organism>
<dbReference type="InterPro" id="IPR024191">
    <property type="entry name" value="Peptidase_M61"/>
</dbReference>
<dbReference type="Gene3D" id="1.10.390.10">
    <property type="entry name" value="Neutral Protease Domain 2"/>
    <property type="match status" value="1"/>
</dbReference>
<feature type="domain" description="Peptidase M61 N-terminal" evidence="4">
    <location>
        <begin position="25"/>
        <end position="189"/>
    </location>
</feature>
<evidence type="ECO:0000259" key="4">
    <source>
        <dbReference type="Pfam" id="PF17899"/>
    </source>
</evidence>
<dbReference type="Pfam" id="PF17899">
    <property type="entry name" value="Peptidase_M61_N"/>
    <property type="match status" value="1"/>
</dbReference>
<dbReference type="InterPro" id="IPR001478">
    <property type="entry name" value="PDZ"/>
</dbReference>
<accession>A0A399RA69</accession>
<evidence type="ECO:0000313" key="6">
    <source>
        <dbReference type="Proteomes" id="UP000265845"/>
    </source>
</evidence>
<feature type="domain" description="Peptidase M61 catalytic" evidence="2">
    <location>
        <begin position="286"/>
        <end position="404"/>
    </location>
</feature>
<keyword evidence="1" id="KW-0732">Signal</keyword>
<dbReference type="Pfam" id="PF05299">
    <property type="entry name" value="Peptidase_M61"/>
    <property type="match status" value="1"/>
</dbReference>
<dbReference type="Gene3D" id="2.60.40.3650">
    <property type="match status" value="1"/>
</dbReference>
<dbReference type="OrthoDB" id="7521939at2"/>
<reference evidence="5 6" key="1">
    <citation type="submission" date="2018-08" db="EMBL/GenBank/DDBJ databases">
        <title>Henriciella mobilis sp. nov., isolated from seawater.</title>
        <authorList>
            <person name="Cheng H."/>
            <person name="Wu Y.-H."/>
            <person name="Xu X.-W."/>
            <person name="Guo L.-L."/>
        </authorList>
    </citation>
    <scope>NUCLEOTIDE SEQUENCE [LARGE SCALE GENOMIC DNA]</scope>
    <source>
        <strain evidence="5 6">CCUG67844</strain>
    </source>
</reference>